<protein>
    <submittedName>
        <fullName evidence="2">Uncharacterized protein</fullName>
    </submittedName>
</protein>
<sequence length="547" mass="59788">MSNCAASDYAGVDSDDGSFHLIDPETGLTVVRRRVAGEAAQDAAEGEPQTESQMSVFSRSNWSVVATTQQDDEGGLAQRPSTAPQPSLSAYSPSFSAFRGLESTSPSHAEQTAEEAATEALCEVVPPAPSRRTRDGDSSSNDHDGQNNENGPRPSVLYAFAEAPPQLTHAGNSEKVSASATASSRDKVQAQNSVLRAQLAEADRNGAQYMRLHEQAKEELQNIHQTLSLLIHGGNNENEVNERLGGRNADAWQEQELTTGPQPFFGRPTCLQQLLRVMGLESILPVSNYRRNGWRANRRQKRQTLAVEVAAASAEWRHHFSSAKWHARNGRAALAMEFTLLAISADGFDAWRSLLVHEANWNRLGGSDRQRWYCLVAAKLSELLDRRGGALTARLGEQNGAVRLAGEEALNGEGGSDRHAQQQEEQQQAAPTDRWEQLTPDLLASFLRRMSWNYAEEKTASALSRAARNAETPSTEACLPSHEDIGAALEGLLSASIAAFPSSAALFYLLASLRAIQGREEESLQLLREMMRIDPLHLLREGCICNR</sequence>
<evidence type="ECO:0000313" key="3">
    <source>
        <dbReference type="Proteomes" id="UP000284403"/>
    </source>
</evidence>
<reference evidence="2 3" key="1">
    <citation type="journal article" date="2018" name="BMC Genomics">
        <title>Genomic comparison of Trypanosoma conorhini and Trypanosoma rangeli to Trypanosoma cruzi strains of high and low virulence.</title>
        <authorList>
            <person name="Bradwell K.R."/>
            <person name="Koparde V.N."/>
            <person name="Matveyev A.V."/>
            <person name="Serrano M.G."/>
            <person name="Alves J.M."/>
            <person name="Parikh H."/>
            <person name="Huang B."/>
            <person name="Lee V."/>
            <person name="Espinosa-Alvarez O."/>
            <person name="Ortiz P.A."/>
            <person name="Costa-Martins A.G."/>
            <person name="Teixeira M.M."/>
            <person name="Buck G.A."/>
        </authorList>
    </citation>
    <scope>NUCLEOTIDE SEQUENCE [LARGE SCALE GENOMIC DNA]</scope>
    <source>
        <strain evidence="2 3">025E</strain>
    </source>
</reference>
<evidence type="ECO:0000313" key="2">
    <source>
        <dbReference type="EMBL" id="RNF12515.1"/>
    </source>
</evidence>
<feature type="region of interest" description="Disordered" evidence="1">
    <location>
        <begin position="71"/>
        <end position="155"/>
    </location>
</feature>
<feature type="region of interest" description="Disordered" evidence="1">
    <location>
        <begin position="410"/>
        <end position="434"/>
    </location>
</feature>
<dbReference type="Proteomes" id="UP000284403">
    <property type="component" value="Unassembled WGS sequence"/>
</dbReference>
<dbReference type="EMBL" id="MKKU01000437">
    <property type="protein sequence ID" value="RNF12515.1"/>
    <property type="molecule type" value="Genomic_DNA"/>
</dbReference>
<feature type="region of interest" description="Disordered" evidence="1">
    <location>
        <begin position="39"/>
        <end position="58"/>
    </location>
</feature>
<gene>
    <name evidence="2" type="ORF">Tco025E_06468</name>
</gene>
<feature type="compositionally biased region" description="Polar residues" evidence="1">
    <location>
        <begin position="79"/>
        <end position="95"/>
    </location>
</feature>
<evidence type="ECO:0000256" key="1">
    <source>
        <dbReference type="SAM" id="MobiDB-lite"/>
    </source>
</evidence>
<feature type="region of interest" description="Disordered" evidence="1">
    <location>
        <begin position="169"/>
        <end position="189"/>
    </location>
</feature>
<accession>A0A3R7RTD6</accession>
<keyword evidence="3" id="KW-1185">Reference proteome</keyword>
<name>A0A3R7RTD6_9TRYP</name>
<dbReference type="OrthoDB" id="245225at2759"/>
<comment type="caution">
    <text evidence="2">The sequence shown here is derived from an EMBL/GenBank/DDBJ whole genome shotgun (WGS) entry which is preliminary data.</text>
</comment>
<dbReference type="RefSeq" id="XP_029226565.1">
    <property type="nucleotide sequence ID" value="XM_029373345.1"/>
</dbReference>
<dbReference type="GeneID" id="40320079"/>
<organism evidence="2 3">
    <name type="scientific">Trypanosoma conorhini</name>
    <dbReference type="NCBI Taxonomy" id="83891"/>
    <lineage>
        <taxon>Eukaryota</taxon>
        <taxon>Discoba</taxon>
        <taxon>Euglenozoa</taxon>
        <taxon>Kinetoplastea</taxon>
        <taxon>Metakinetoplastina</taxon>
        <taxon>Trypanosomatida</taxon>
        <taxon>Trypanosomatidae</taxon>
        <taxon>Trypanosoma</taxon>
    </lineage>
</organism>
<feature type="compositionally biased region" description="Polar residues" evidence="1">
    <location>
        <begin position="49"/>
        <end position="58"/>
    </location>
</feature>
<feature type="compositionally biased region" description="Basic and acidic residues" evidence="1">
    <location>
        <begin position="132"/>
        <end position="146"/>
    </location>
</feature>
<proteinExistence type="predicted"/>
<dbReference type="AlphaFoldDB" id="A0A3R7RTD6"/>